<organism evidence="1 2">
    <name type="scientific">Dickeya lacustris</name>
    <dbReference type="NCBI Taxonomy" id="2259638"/>
    <lineage>
        <taxon>Bacteria</taxon>
        <taxon>Pseudomonadati</taxon>
        <taxon>Pseudomonadota</taxon>
        <taxon>Gammaproteobacteria</taxon>
        <taxon>Enterobacterales</taxon>
        <taxon>Pectobacteriaceae</taxon>
        <taxon>Dickeya</taxon>
    </lineage>
</organism>
<dbReference type="RefSeq" id="WP_125259773.1">
    <property type="nucleotide sequence ID" value="NZ_CP114280.1"/>
</dbReference>
<protein>
    <recommendedName>
        <fullName evidence="3">SIR2-like domain-containing protein</fullName>
    </recommendedName>
</protein>
<proteinExistence type="predicted"/>
<accession>A0ABY8G5E3</accession>
<evidence type="ECO:0008006" key="3">
    <source>
        <dbReference type="Google" id="ProtNLM"/>
    </source>
</evidence>
<name>A0ABY8G5E3_9GAMM</name>
<dbReference type="EMBL" id="CP114280">
    <property type="protein sequence ID" value="WFN55134.1"/>
    <property type="molecule type" value="Genomic_DNA"/>
</dbReference>
<evidence type="ECO:0000313" key="2">
    <source>
        <dbReference type="Proteomes" id="UP001219630"/>
    </source>
</evidence>
<evidence type="ECO:0000313" key="1">
    <source>
        <dbReference type="EMBL" id="WFN55134.1"/>
    </source>
</evidence>
<gene>
    <name evidence="1" type="ORF">O1Q98_16100</name>
</gene>
<sequence>MKKIGIVFGNGVTIDLIKNLNKDSDIEPTDLFRFGDVVKWPATDEPGFLSPRFCPNLWRLGARPGLNRKESYKIIEELITVINLYATLPKKTVMTKTQKQNSQVFSTYIHAYHELVSYLRELFINYNSKVSDVELKNVDWGWKDYLLRLDKNDDIEKVDIITYNYDIFLERVLDILNIKFSIPGIKQNGGKFNIYKPHGSIGFLHKKNLPKGDYNIPSSYSINNGSLADIYNDYINLTLYMPAIPLIPPAGEADRFGQYWAKEIRDMLIEEVSSFNDRDEFIICGLSYWHVDRSEIDEIIRNINCDVKMRMINPGNVEGLSSVLSMVFDNYIHHSSSKILKELN</sequence>
<keyword evidence="2" id="KW-1185">Reference proteome</keyword>
<reference evidence="1 2" key="1">
    <citation type="submission" date="2022-12" db="EMBL/GenBank/DDBJ databases">
        <title>Complete genome sequencing of Dickeya lacustris type strain LMG30899.</title>
        <authorList>
            <person name="Dobhal S."/>
            <person name="Arizala D."/>
            <person name="Arif M."/>
        </authorList>
    </citation>
    <scope>NUCLEOTIDE SEQUENCE [LARGE SCALE GENOMIC DNA]</scope>
    <source>
        <strain evidence="1 2">LMG30899</strain>
    </source>
</reference>
<dbReference type="Proteomes" id="UP001219630">
    <property type="component" value="Chromosome"/>
</dbReference>